<organism evidence="3 4">
    <name type="scientific">Kibdelosporangium philippinense</name>
    <dbReference type="NCBI Taxonomy" id="211113"/>
    <lineage>
        <taxon>Bacteria</taxon>
        <taxon>Bacillati</taxon>
        <taxon>Actinomycetota</taxon>
        <taxon>Actinomycetes</taxon>
        <taxon>Pseudonocardiales</taxon>
        <taxon>Pseudonocardiaceae</taxon>
        <taxon>Kibdelosporangium</taxon>
    </lineage>
</organism>
<gene>
    <name evidence="3" type="ORF">LWC34_00660</name>
</gene>
<sequence>MQYAKGLGTHAPGVVEYYVAGRCTGFTADVGLDDEKGNNGTATFEVWADGRKVADSGALTNLMPAKPLSADITGATLVRLISTDAGDGNNSDHTDWADARLTCSQ</sequence>
<evidence type="ECO:0000256" key="1">
    <source>
        <dbReference type="SAM" id="MobiDB-lite"/>
    </source>
</evidence>
<evidence type="ECO:0000313" key="3">
    <source>
        <dbReference type="EMBL" id="MCE7001358.1"/>
    </source>
</evidence>
<feature type="domain" description="Glycosyl hydrolase family 98 putative carbohydrate-binding module" evidence="2">
    <location>
        <begin position="1"/>
        <end position="103"/>
    </location>
</feature>
<dbReference type="EMBL" id="JAJVCN010000001">
    <property type="protein sequence ID" value="MCE7001358.1"/>
    <property type="molecule type" value="Genomic_DNA"/>
</dbReference>
<dbReference type="InterPro" id="IPR008979">
    <property type="entry name" value="Galactose-bd-like_sf"/>
</dbReference>
<dbReference type="Pfam" id="PF08305">
    <property type="entry name" value="NPCBM"/>
    <property type="match status" value="1"/>
</dbReference>
<dbReference type="Gene3D" id="2.60.120.1060">
    <property type="entry name" value="NPCBM/NEW2 domain"/>
    <property type="match status" value="1"/>
</dbReference>
<dbReference type="RefSeq" id="WP_233726341.1">
    <property type="nucleotide sequence ID" value="NZ_JBHSJQ010000026.1"/>
</dbReference>
<proteinExistence type="predicted"/>
<dbReference type="SUPFAM" id="SSF49785">
    <property type="entry name" value="Galactose-binding domain-like"/>
    <property type="match status" value="1"/>
</dbReference>
<name>A0ABS8Z048_9PSEU</name>
<dbReference type="InterPro" id="IPR038637">
    <property type="entry name" value="NPCBM_sf"/>
</dbReference>
<keyword evidence="4" id="KW-1185">Reference proteome</keyword>
<comment type="caution">
    <text evidence="3">The sequence shown here is derived from an EMBL/GenBank/DDBJ whole genome shotgun (WGS) entry which is preliminary data.</text>
</comment>
<dbReference type="Proteomes" id="UP001521150">
    <property type="component" value="Unassembled WGS sequence"/>
</dbReference>
<evidence type="ECO:0000313" key="4">
    <source>
        <dbReference type="Proteomes" id="UP001521150"/>
    </source>
</evidence>
<evidence type="ECO:0000259" key="2">
    <source>
        <dbReference type="SMART" id="SM00776"/>
    </source>
</evidence>
<dbReference type="SMART" id="SM00776">
    <property type="entry name" value="NPCBM"/>
    <property type="match status" value="1"/>
</dbReference>
<accession>A0ABS8Z048</accession>
<reference evidence="3 4" key="1">
    <citation type="submission" date="2021-12" db="EMBL/GenBank/DDBJ databases">
        <title>Genome sequence of Kibdelosporangium philippinense ATCC 49844.</title>
        <authorList>
            <person name="Fedorov E.A."/>
            <person name="Omeragic M."/>
            <person name="Shalygina K.F."/>
            <person name="Maclea K.S."/>
        </authorList>
    </citation>
    <scope>NUCLEOTIDE SEQUENCE [LARGE SCALE GENOMIC DNA]</scope>
    <source>
        <strain evidence="3 4">ATCC 49844</strain>
    </source>
</reference>
<feature type="region of interest" description="Disordered" evidence="1">
    <location>
        <begin position="84"/>
        <end position="105"/>
    </location>
</feature>
<protein>
    <submittedName>
        <fullName evidence="3">NPCBM/NEW2 domain-containing protein</fullName>
    </submittedName>
</protein>
<dbReference type="InterPro" id="IPR013222">
    <property type="entry name" value="Glyco_hyd_98_carb-bd"/>
</dbReference>